<name>R7ZX56_9BACT</name>
<dbReference type="EMBL" id="AQHR01000022">
    <property type="protein sequence ID" value="EON78750.1"/>
    <property type="molecule type" value="Genomic_DNA"/>
</dbReference>
<reference evidence="1 2" key="1">
    <citation type="submission" date="2013-02" db="EMBL/GenBank/DDBJ databases">
        <title>A novel strain isolated from Lonar lake, Maharashtra, India.</title>
        <authorList>
            <person name="Singh A."/>
        </authorList>
    </citation>
    <scope>NUCLEOTIDE SEQUENCE [LARGE SCALE GENOMIC DNA]</scope>
    <source>
        <strain evidence="1 2">AK24</strain>
    </source>
</reference>
<proteinExistence type="predicted"/>
<comment type="caution">
    <text evidence="1">The sequence shown here is derived from an EMBL/GenBank/DDBJ whole genome shotgun (WGS) entry which is preliminary data.</text>
</comment>
<keyword evidence="2" id="KW-1185">Reference proteome</keyword>
<evidence type="ECO:0000313" key="2">
    <source>
        <dbReference type="Proteomes" id="UP000013909"/>
    </source>
</evidence>
<accession>R7ZX56</accession>
<protein>
    <submittedName>
        <fullName evidence="1">Uncharacterized protein</fullName>
    </submittedName>
</protein>
<gene>
    <name evidence="1" type="ORF">ADIS_0647</name>
</gene>
<evidence type="ECO:0000313" key="1">
    <source>
        <dbReference type="EMBL" id="EON78750.1"/>
    </source>
</evidence>
<sequence>MITAELSGFNPSTPIFQGFYVYFCQAYSKELNVSEWFFPVFTALAVFF</sequence>
<dbReference type="AlphaFoldDB" id="R7ZX56"/>
<dbReference type="Proteomes" id="UP000013909">
    <property type="component" value="Unassembled WGS sequence"/>
</dbReference>
<organism evidence="1 2">
    <name type="scientific">Lunatimonas lonarensis</name>
    <dbReference type="NCBI Taxonomy" id="1232681"/>
    <lineage>
        <taxon>Bacteria</taxon>
        <taxon>Pseudomonadati</taxon>
        <taxon>Bacteroidota</taxon>
        <taxon>Cytophagia</taxon>
        <taxon>Cytophagales</taxon>
        <taxon>Cyclobacteriaceae</taxon>
    </lineage>
</organism>
<dbReference type="STRING" id="1232681.ADIS_0647"/>